<evidence type="ECO:0000313" key="2">
    <source>
        <dbReference type="Proteomes" id="UP001221757"/>
    </source>
</evidence>
<comment type="caution">
    <text evidence="1">The sequence shown here is derived from an EMBL/GenBank/DDBJ whole genome shotgun (WGS) entry which is preliminary data.</text>
</comment>
<sequence>MATPCVRCGLSPTTERTTESNHGARDLLRHRLAQLDTLIATLSAERARLQAQSDSIVYPVLCLPPELTSLIFIHCIQSTGDLPHPSPIGAPLLLTQICRQWREIAVNTPELWQSIALVDTRSVEVFKTWLSRSGSLPLSFSLNCVDPIHAASLIDACMPHAHRWQDVELALPARVLKRLDCAAPLLMLRRISLSLRGPFSREGAVDVHRIASSAVLLRQAIVNTYPDLRFDLPWAKLTALTLGRLDDADFFAIVKLCPDLVTLDITTTGGGALPDSDTAPLTLAALESFAFPSDFCSVLPFLLLPRLTHINIRETVFLDADHATALRALIRRSSAAIHRLTLQLKYPVSRTLERCLDAVPASIRVLTLRCGNATKVAPLLAVLRNPDVLPALKTLSIGGGRLFDDDYAEIPALLRERRLSGVLESFALLVETYGRLDAARDLPRIRAMPRFRALAAEGLRIRIAVAGKFRVGTEVLMDTL</sequence>
<accession>A0AAD7DIZ8</accession>
<dbReference type="Gene3D" id="1.20.1280.50">
    <property type="match status" value="1"/>
</dbReference>
<reference evidence="1" key="1">
    <citation type="submission" date="2023-03" db="EMBL/GenBank/DDBJ databases">
        <title>Massive genome expansion in bonnet fungi (Mycena s.s.) driven by repeated elements and novel gene families across ecological guilds.</title>
        <authorList>
            <consortium name="Lawrence Berkeley National Laboratory"/>
            <person name="Harder C.B."/>
            <person name="Miyauchi S."/>
            <person name="Viragh M."/>
            <person name="Kuo A."/>
            <person name="Thoen E."/>
            <person name="Andreopoulos B."/>
            <person name="Lu D."/>
            <person name="Skrede I."/>
            <person name="Drula E."/>
            <person name="Henrissat B."/>
            <person name="Morin E."/>
            <person name="Kohler A."/>
            <person name="Barry K."/>
            <person name="LaButti K."/>
            <person name="Morin E."/>
            <person name="Salamov A."/>
            <person name="Lipzen A."/>
            <person name="Mereny Z."/>
            <person name="Hegedus B."/>
            <person name="Baldrian P."/>
            <person name="Stursova M."/>
            <person name="Weitz H."/>
            <person name="Taylor A."/>
            <person name="Grigoriev I.V."/>
            <person name="Nagy L.G."/>
            <person name="Martin F."/>
            <person name="Kauserud H."/>
        </authorList>
    </citation>
    <scope>NUCLEOTIDE SEQUENCE</scope>
    <source>
        <strain evidence="1">CBHHK067</strain>
    </source>
</reference>
<gene>
    <name evidence="1" type="ORF">B0H17DRAFT_512602</name>
</gene>
<proteinExistence type="predicted"/>
<protein>
    <recommendedName>
        <fullName evidence="3">F-box domain-containing protein</fullName>
    </recommendedName>
</protein>
<dbReference type="EMBL" id="JARKIE010000049">
    <property type="protein sequence ID" value="KAJ7692871.1"/>
    <property type="molecule type" value="Genomic_DNA"/>
</dbReference>
<dbReference type="AlphaFoldDB" id="A0AAD7DIZ8"/>
<name>A0AAD7DIZ8_MYCRO</name>
<evidence type="ECO:0000313" key="1">
    <source>
        <dbReference type="EMBL" id="KAJ7692871.1"/>
    </source>
</evidence>
<evidence type="ECO:0008006" key="3">
    <source>
        <dbReference type="Google" id="ProtNLM"/>
    </source>
</evidence>
<dbReference type="Proteomes" id="UP001221757">
    <property type="component" value="Unassembled WGS sequence"/>
</dbReference>
<keyword evidence="2" id="KW-1185">Reference proteome</keyword>
<organism evidence="1 2">
    <name type="scientific">Mycena rosella</name>
    <name type="common">Pink bonnet</name>
    <name type="synonym">Agaricus rosellus</name>
    <dbReference type="NCBI Taxonomy" id="1033263"/>
    <lineage>
        <taxon>Eukaryota</taxon>
        <taxon>Fungi</taxon>
        <taxon>Dikarya</taxon>
        <taxon>Basidiomycota</taxon>
        <taxon>Agaricomycotina</taxon>
        <taxon>Agaricomycetes</taxon>
        <taxon>Agaricomycetidae</taxon>
        <taxon>Agaricales</taxon>
        <taxon>Marasmiineae</taxon>
        <taxon>Mycenaceae</taxon>
        <taxon>Mycena</taxon>
    </lineage>
</organism>